<feature type="non-terminal residue" evidence="2">
    <location>
        <position position="1"/>
    </location>
</feature>
<dbReference type="EMBL" id="KZ310643">
    <property type="protein sequence ID" value="KAG8239998.1"/>
    <property type="molecule type" value="Genomic_DNA"/>
</dbReference>
<sequence length="355" mass="39686">MRGTCSSSDCVQSFGRRGPKQIPFLFSCFIPVQHPPWSSYLISSPSDEESGEEAVDDEVEEEMVWAIGPLLEDRPPPPELCRFLSRRCLLRPRSSLVPRIFTPVVHRILKHNVDFGKNPHMRRFVQDYMRAIHSHNGGCQVLREFVSSVHGQSSGCPHPRVLPNLVSVCLGAIFSHFEARSKRLQQQRRQPEQKVAAQRGSQRAAPLAQQEEDEEEEEGKLLQPIPFPEDAIAHEPFLNGLVPVVRRIGTDLRCEVHQMVLGVREGKEGLFSLYCPTSSSVSFFSPMPSPTFPFSPPLFPSSFSNHLCPSSLPNSAPPFSSPPSPHSGPPFSAPPFARSFPHQSSNYDDATLWCQ</sequence>
<dbReference type="Proteomes" id="UP000792457">
    <property type="component" value="Unassembled WGS sequence"/>
</dbReference>
<feature type="compositionally biased region" description="Polar residues" evidence="1">
    <location>
        <begin position="342"/>
        <end position="355"/>
    </location>
</feature>
<organism evidence="2 3">
    <name type="scientific">Ladona fulva</name>
    <name type="common">Scarce chaser dragonfly</name>
    <name type="synonym">Libellula fulva</name>
    <dbReference type="NCBI Taxonomy" id="123851"/>
    <lineage>
        <taxon>Eukaryota</taxon>
        <taxon>Metazoa</taxon>
        <taxon>Ecdysozoa</taxon>
        <taxon>Arthropoda</taxon>
        <taxon>Hexapoda</taxon>
        <taxon>Insecta</taxon>
        <taxon>Pterygota</taxon>
        <taxon>Palaeoptera</taxon>
        <taxon>Odonata</taxon>
        <taxon>Epiprocta</taxon>
        <taxon>Anisoptera</taxon>
        <taxon>Libelluloidea</taxon>
        <taxon>Libellulidae</taxon>
        <taxon>Ladona</taxon>
    </lineage>
</organism>
<keyword evidence="3" id="KW-1185">Reference proteome</keyword>
<reference evidence="2" key="1">
    <citation type="submission" date="2013-04" db="EMBL/GenBank/DDBJ databases">
        <authorList>
            <person name="Qu J."/>
            <person name="Murali S.C."/>
            <person name="Bandaranaike D."/>
            <person name="Bellair M."/>
            <person name="Blankenburg K."/>
            <person name="Chao H."/>
            <person name="Dinh H."/>
            <person name="Doddapaneni H."/>
            <person name="Downs B."/>
            <person name="Dugan-Rocha S."/>
            <person name="Elkadiri S."/>
            <person name="Gnanaolivu R.D."/>
            <person name="Hernandez B."/>
            <person name="Javaid M."/>
            <person name="Jayaseelan J.C."/>
            <person name="Lee S."/>
            <person name="Li M."/>
            <person name="Ming W."/>
            <person name="Munidasa M."/>
            <person name="Muniz J."/>
            <person name="Nguyen L."/>
            <person name="Ongeri F."/>
            <person name="Osuji N."/>
            <person name="Pu L.-L."/>
            <person name="Puazo M."/>
            <person name="Qu C."/>
            <person name="Quiroz J."/>
            <person name="Raj R."/>
            <person name="Weissenberger G."/>
            <person name="Xin Y."/>
            <person name="Zou X."/>
            <person name="Han Y."/>
            <person name="Richards S."/>
            <person name="Worley K."/>
            <person name="Muzny D."/>
            <person name="Gibbs R."/>
        </authorList>
    </citation>
    <scope>NUCLEOTIDE SEQUENCE</scope>
    <source>
        <strain evidence="2">Sampled in the wild</strain>
    </source>
</reference>
<dbReference type="OrthoDB" id="10056090at2759"/>
<comment type="caution">
    <text evidence="2">The sequence shown here is derived from an EMBL/GenBank/DDBJ whole genome shotgun (WGS) entry which is preliminary data.</text>
</comment>
<name>A0A8K0KXU0_LADFU</name>
<gene>
    <name evidence="2" type="ORF">J437_LFUL016514</name>
</gene>
<dbReference type="PANTHER" id="PTHR25480:SF0">
    <property type="entry name" value="C-MAF-INDUCING PROTEIN"/>
    <property type="match status" value="1"/>
</dbReference>
<evidence type="ECO:0000313" key="3">
    <source>
        <dbReference type="Proteomes" id="UP000792457"/>
    </source>
</evidence>
<protein>
    <submittedName>
        <fullName evidence="2">Uncharacterized protein</fullName>
    </submittedName>
</protein>
<proteinExistence type="predicted"/>
<evidence type="ECO:0000256" key="1">
    <source>
        <dbReference type="SAM" id="MobiDB-lite"/>
    </source>
</evidence>
<dbReference type="AlphaFoldDB" id="A0A8K0KXU0"/>
<feature type="region of interest" description="Disordered" evidence="1">
    <location>
        <begin position="183"/>
        <end position="220"/>
    </location>
</feature>
<reference evidence="2" key="2">
    <citation type="submission" date="2017-10" db="EMBL/GenBank/DDBJ databases">
        <title>Ladona fulva Genome sequencing and assembly.</title>
        <authorList>
            <person name="Murali S."/>
            <person name="Richards S."/>
            <person name="Bandaranaike D."/>
            <person name="Bellair M."/>
            <person name="Blankenburg K."/>
            <person name="Chao H."/>
            <person name="Dinh H."/>
            <person name="Doddapaneni H."/>
            <person name="Dugan-Rocha S."/>
            <person name="Elkadiri S."/>
            <person name="Gnanaolivu R."/>
            <person name="Hernandez B."/>
            <person name="Skinner E."/>
            <person name="Javaid M."/>
            <person name="Lee S."/>
            <person name="Li M."/>
            <person name="Ming W."/>
            <person name="Munidasa M."/>
            <person name="Muniz J."/>
            <person name="Nguyen L."/>
            <person name="Hughes D."/>
            <person name="Osuji N."/>
            <person name="Pu L.-L."/>
            <person name="Puazo M."/>
            <person name="Qu C."/>
            <person name="Quiroz J."/>
            <person name="Raj R."/>
            <person name="Weissenberger G."/>
            <person name="Xin Y."/>
            <person name="Zou X."/>
            <person name="Han Y."/>
            <person name="Worley K."/>
            <person name="Muzny D."/>
            <person name="Gibbs R."/>
        </authorList>
    </citation>
    <scope>NUCLEOTIDE SEQUENCE</scope>
    <source>
        <strain evidence="2">Sampled in the wild</strain>
    </source>
</reference>
<dbReference type="PANTHER" id="PTHR25480">
    <property type="entry name" value="LEUCINE-RICH REPEAT-CONTAINING PROTEIN 73"/>
    <property type="match status" value="1"/>
</dbReference>
<feature type="region of interest" description="Disordered" evidence="1">
    <location>
        <begin position="314"/>
        <end position="355"/>
    </location>
</feature>
<accession>A0A8K0KXU0</accession>
<feature type="compositionally biased region" description="Pro residues" evidence="1">
    <location>
        <begin position="315"/>
        <end position="333"/>
    </location>
</feature>
<dbReference type="InterPro" id="IPR052813">
    <property type="entry name" value="CMIP"/>
</dbReference>
<evidence type="ECO:0000313" key="2">
    <source>
        <dbReference type="EMBL" id="KAG8239998.1"/>
    </source>
</evidence>